<dbReference type="PANTHER" id="PTHR31650">
    <property type="entry name" value="O-ACYLTRANSFERASE (WSD1-LIKE) FAMILY PROTEIN"/>
    <property type="match status" value="1"/>
</dbReference>
<dbReference type="NCBIfam" id="TIGR02946">
    <property type="entry name" value="acyl_WS_DGAT"/>
    <property type="match status" value="1"/>
</dbReference>
<evidence type="ECO:0000256" key="6">
    <source>
        <dbReference type="ARBA" id="ARBA00022679"/>
    </source>
</evidence>
<dbReference type="Pfam" id="PF03007">
    <property type="entry name" value="WS_DGAT_cat"/>
    <property type="match status" value="1"/>
</dbReference>
<protein>
    <recommendedName>
        <fullName evidence="4 11">Diacylglycerol O-acyltransferase</fullName>
        <ecNumber evidence="4 11">2.3.1.20</ecNumber>
    </recommendedName>
</protein>
<evidence type="ECO:0000259" key="12">
    <source>
        <dbReference type="Pfam" id="PF03007"/>
    </source>
</evidence>
<dbReference type="InterPro" id="IPR009721">
    <property type="entry name" value="O-acyltransferase_WSD1_C"/>
</dbReference>
<accession>A0ABX0SR34</accession>
<comment type="pathway">
    <text evidence="1 11">Glycerolipid metabolism; triacylglycerol biosynthesis.</text>
</comment>
<evidence type="ECO:0000256" key="7">
    <source>
        <dbReference type="ARBA" id="ARBA00022798"/>
    </source>
</evidence>
<evidence type="ECO:0000256" key="1">
    <source>
        <dbReference type="ARBA" id="ARBA00004771"/>
    </source>
</evidence>
<comment type="catalytic activity">
    <reaction evidence="10 11">
        <text>an acyl-CoA + a 1,2-diacyl-sn-glycerol = a triacyl-sn-glycerol + CoA</text>
        <dbReference type="Rhea" id="RHEA:10868"/>
        <dbReference type="ChEBI" id="CHEBI:17815"/>
        <dbReference type="ChEBI" id="CHEBI:57287"/>
        <dbReference type="ChEBI" id="CHEBI:58342"/>
        <dbReference type="ChEBI" id="CHEBI:64615"/>
        <dbReference type="EC" id="2.3.1.20"/>
    </reaction>
</comment>
<sequence length="420" mass="45050">MHMGAAVIFRPGAPIDPQAVAGLLADRARRIPRLRQRVRPSLFPPGGATWADDPDFDPHRHIRVHRLAGFCADDPLAVHAAEWIEQPLPMDRPLWDLEVVTGLDDHRYALLLKLHHAFTDGAGAFAVAAGLLDELPITRMFADAHNAATRRAEPRPPLEALRDGVTAAITQAGENAAIASAVLRAARPYPSSPLSAPGSAGRRLGFVRLPVADVRAIRTAHGGTPNDVVLAVVTGALREWMINRGQRPDASPLRALIPVSMRGRDGSWGANQLSGYLYDLPVRLDDPVRRLREIRRSMNRNKAAGPQRGAGALPVLADRLPPGLHRLTAKMAGRAAGVLFDTVITNVPLPKLDLSLDGAPLCEVYPFVPLAPRHAVGIAAATYGDHVHIGLQMNADAVPDAGSLQDAVLKSAAALYERSI</sequence>
<evidence type="ECO:0000259" key="13">
    <source>
        <dbReference type="Pfam" id="PF06974"/>
    </source>
</evidence>
<keyword evidence="6 11" id="KW-0808">Transferase</keyword>
<comment type="pathway">
    <text evidence="2">Lipid metabolism.</text>
</comment>
<evidence type="ECO:0000256" key="11">
    <source>
        <dbReference type="RuleBase" id="RU361241"/>
    </source>
</evidence>
<dbReference type="InterPro" id="IPR004255">
    <property type="entry name" value="O-acyltransferase_WSD1_N"/>
</dbReference>
<dbReference type="GO" id="GO:0016746">
    <property type="term" value="F:acyltransferase activity"/>
    <property type="evidence" value="ECO:0007669"/>
    <property type="project" value="UniProtKB-KW"/>
</dbReference>
<evidence type="ECO:0000256" key="9">
    <source>
        <dbReference type="ARBA" id="ARBA00023315"/>
    </source>
</evidence>
<keyword evidence="5 11" id="KW-0444">Lipid biosynthesis</keyword>
<name>A0ABX0SR34_9PSEU</name>
<gene>
    <name evidence="14" type="ORF">FHX46_001873</name>
</gene>
<evidence type="ECO:0000256" key="8">
    <source>
        <dbReference type="ARBA" id="ARBA00023098"/>
    </source>
</evidence>
<evidence type="ECO:0000256" key="4">
    <source>
        <dbReference type="ARBA" id="ARBA00013244"/>
    </source>
</evidence>
<dbReference type="InterPro" id="IPR045034">
    <property type="entry name" value="O-acyltransferase_WSD1-like"/>
</dbReference>
<dbReference type="EC" id="2.3.1.20" evidence="4 11"/>
<keyword evidence="8 11" id="KW-0443">Lipid metabolism</keyword>
<evidence type="ECO:0000256" key="3">
    <source>
        <dbReference type="ARBA" id="ARBA00009587"/>
    </source>
</evidence>
<evidence type="ECO:0000256" key="10">
    <source>
        <dbReference type="ARBA" id="ARBA00048109"/>
    </source>
</evidence>
<dbReference type="SUPFAM" id="SSF52777">
    <property type="entry name" value="CoA-dependent acyltransferases"/>
    <property type="match status" value="1"/>
</dbReference>
<reference evidence="14 15" key="1">
    <citation type="submission" date="2020-03" db="EMBL/GenBank/DDBJ databases">
        <title>Sequencing the genomes of 1000 actinobacteria strains.</title>
        <authorList>
            <person name="Klenk H.-P."/>
        </authorList>
    </citation>
    <scope>NUCLEOTIDE SEQUENCE [LARGE SCALE GENOMIC DNA]</scope>
    <source>
        <strain evidence="14 15">DSM 45668</strain>
    </source>
</reference>
<keyword evidence="15" id="KW-1185">Reference proteome</keyword>
<proteinExistence type="inferred from homology"/>
<feature type="domain" description="O-acyltransferase WSD1-like N-terminal" evidence="12">
    <location>
        <begin position="1"/>
        <end position="229"/>
    </location>
</feature>
<evidence type="ECO:0000256" key="2">
    <source>
        <dbReference type="ARBA" id="ARBA00005189"/>
    </source>
</evidence>
<dbReference type="PANTHER" id="PTHR31650:SF1">
    <property type="entry name" value="WAX ESTER SYNTHASE_DIACYLGLYCEROL ACYLTRANSFERASE 4-RELATED"/>
    <property type="match status" value="1"/>
</dbReference>
<organism evidence="14 15">
    <name type="scientific">Amycolatopsis viridis</name>
    <dbReference type="NCBI Taxonomy" id="185678"/>
    <lineage>
        <taxon>Bacteria</taxon>
        <taxon>Bacillati</taxon>
        <taxon>Actinomycetota</taxon>
        <taxon>Actinomycetes</taxon>
        <taxon>Pseudonocardiales</taxon>
        <taxon>Pseudonocardiaceae</taxon>
        <taxon>Amycolatopsis</taxon>
    </lineage>
</organism>
<keyword evidence="7 11" id="KW-0319">Glycerol metabolism</keyword>
<feature type="domain" description="O-acyltransferase WSD1 C-terminal" evidence="13">
    <location>
        <begin position="271"/>
        <end position="411"/>
    </location>
</feature>
<dbReference type="Pfam" id="PF06974">
    <property type="entry name" value="WS_DGAT_C"/>
    <property type="match status" value="1"/>
</dbReference>
<evidence type="ECO:0000256" key="5">
    <source>
        <dbReference type="ARBA" id="ARBA00022516"/>
    </source>
</evidence>
<dbReference type="Gene3D" id="3.30.559.10">
    <property type="entry name" value="Chloramphenicol acetyltransferase-like domain"/>
    <property type="match status" value="1"/>
</dbReference>
<dbReference type="Proteomes" id="UP000754495">
    <property type="component" value="Unassembled WGS sequence"/>
</dbReference>
<evidence type="ECO:0000313" key="15">
    <source>
        <dbReference type="Proteomes" id="UP000754495"/>
    </source>
</evidence>
<comment type="caution">
    <text evidence="14">The sequence shown here is derived from an EMBL/GenBank/DDBJ whole genome shotgun (WGS) entry which is preliminary data.</text>
</comment>
<evidence type="ECO:0000313" key="14">
    <source>
        <dbReference type="EMBL" id="NIH79343.1"/>
    </source>
</evidence>
<keyword evidence="9 11" id="KW-0012">Acyltransferase</keyword>
<dbReference type="EMBL" id="JAANOU010000001">
    <property type="protein sequence ID" value="NIH79343.1"/>
    <property type="molecule type" value="Genomic_DNA"/>
</dbReference>
<dbReference type="InterPro" id="IPR014292">
    <property type="entry name" value="Acyl_transf_WS/DGAT"/>
</dbReference>
<dbReference type="InterPro" id="IPR023213">
    <property type="entry name" value="CAT-like_dom_sf"/>
</dbReference>
<comment type="similarity">
    <text evidence="3 11">Belongs to the long-chain O-acyltransferase family.</text>
</comment>